<dbReference type="InterPro" id="IPR021890">
    <property type="entry name" value="DUF3501"/>
</dbReference>
<dbReference type="KEGG" id="tti:THITH_02650"/>
<name>W0DKD6_9GAMM</name>
<gene>
    <name evidence="1" type="ORF">THITH_02650</name>
</gene>
<organism evidence="1 2">
    <name type="scientific">Thioalkalivibrio paradoxus ARh 1</name>
    <dbReference type="NCBI Taxonomy" id="713585"/>
    <lineage>
        <taxon>Bacteria</taxon>
        <taxon>Pseudomonadati</taxon>
        <taxon>Pseudomonadota</taxon>
        <taxon>Gammaproteobacteria</taxon>
        <taxon>Chromatiales</taxon>
        <taxon>Ectothiorhodospiraceae</taxon>
        <taxon>Thioalkalivibrio</taxon>
    </lineage>
</organism>
<reference evidence="1 2" key="1">
    <citation type="submission" date="2013-12" db="EMBL/GenBank/DDBJ databases">
        <authorList>
            <consortium name="DOE Joint Genome Institute"/>
            <person name="Muyzer G."/>
            <person name="Huntemann M."/>
            <person name="Han J."/>
            <person name="Chen A."/>
            <person name="Kyrpides N."/>
            <person name="Mavromatis K."/>
            <person name="Markowitz V."/>
            <person name="Palaniappan K."/>
            <person name="Ivanova N."/>
            <person name="Schaumberg A."/>
            <person name="Pati A."/>
            <person name="Liolios K."/>
            <person name="Nordberg H.P."/>
            <person name="Cantor M.N."/>
            <person name="Hua S.X."/>
            <person name="Woyke T."/>
        </authorList>
    </citation>
    <scope>NUCLEOTIDE SEQUENCE [LARGE SCALE GENOMIC DNA]</scope>
    <source>
        <strain evidence="1 2">ARh 1</strain>
    </source>
</reference>
<dbReference type="STRING" id="713585.THITH_02650"/>
<accession>W0DKD6</accession>
<dbReference type="HOGENOM" id="CLU_097886_0_0_6"/>
<dbReference type="Pfam" id="PF12007">
    <property type="entry name" value="DUF3501"/>
    <property type="match status" value="1"/>
</dbReference>
<dbReference type="AlphaFoldDB" id="W0DKD6"/>
<sequence>MSKLSRDDLYSLEKYSELRPAFRAELMQHKKNRVLQVGPNVTLHFEDRKTMLYQIQEMLRAEKIFDAAGIQDELDAYNPLIPDGTNWKATMMVEFPDIDERKVALGRLIGIEDKTYVQVEGFDKVYPIADEDLERDTEDKTSSVHFLRFELTAEMIAAVKKGAGIAVGVEHEHYAHRVDAVAPAMRDSLAEDLAAAN</sequence>
<evidence type="ECO:0000313" key="1">
    <source>
        <dbReference type="EMBL" id="AHE97355.1"/>
    </source>
</evidence>
<dbReference type="EMBL" id="CP007029">
    <property type="protein sequence ID" value="AHE97355.1"/>
    <property type="molecule type" value="Genomic_DNA"/>
</dbReference>
<dbReference type="Proteomes" id="UP000005289">
    <property type="component" value="Chromosome"/>
</dbReference>
<protein>
    <recommendedName>
        <fullName evidence="3">DUF3501 family protein</fullName>
    </recommendedName>
</protein>
<keyword evidence="2" id="KW-1185">Reference proteome</keyword>
<evidence type="ECO:0008006" key="3">
    <source>
        <dbReference type="Google" id="ProtNLM"/>
    </source>
</evidence>
<evidence type="ECO:0000313" key="2">
    <source>
        <dbReference type="Proteomes" id="UP000005289"/>
    </source>
</evidence>
<proteinExistence type="predicted"/>